<comment type="caution">
    <text evidence="2">The sequence shown here is derived from an EMBL/GenBank/DDBJ whole genome shotgun (WGS) entry which is preliminary data.</text>
</comment>
<dbReference type="PANTHER" id="PTHR28026">
    <property type="entry name" value="DUF962 DOMAIN PROTEIN (AFU_ORTHOLOGUE AFUA_8G05310)"/>
    <property type="match status" value="1"/>
</dbReference>
<reference evidence="2 3" key="1">
    <citation type="journal article" date="2011" name="PLoS Pathog.">
        <title>Endophytic Life Strategies Decoded by Genome and Transcriptome Analyses of the Mutualistic Root Symbiont Piriformospora indica.</title>
        <authorList>
            <person name="Zuccaro A."/>
            <person name="Lahrmann U."/>
            <person name="Guldener U."/>
            <person name="Langen G."/>
            <person name="Pfiffi S."/>
            <person name="Biedenkopf D."/>
            <person name="Wong P."/>
            <person name="Samans B."/>
            <person name="Grimm C."/>
            <person name="Basiewicz M."/>
            <person name="Murat C."/>
            <person name="Martin F."/>
            <person name="Kogel K.H."/>
        </authorList>
    </citation>
    <scope>NUCLEOTIDE SEQUENCE [LARGE SCALE GENOMIC DNA]</scope>
    <source>
        <strain evidence="2 3">DSM 11827</strain>
    </source>
</reference>
<keyword evidence="3" id="KW-1185">Reference proteome</keyword>
<dbReference type="InterPro" id="IPR009305">
    <property type="entry name" value="Mpo1-like"/>
</dbReference>
<dbReference type="FunCoup" id="G4TND3">
    <property type="interactions" value="92"/>
</dbReference>
<dbReference type="HOGENOM" id="CLU_081702_1_0_1"/>
<evidence type="ECO:0000256" key="1">
    <source>
        <dbReference type="SAM" id="Phobius"/>
    </source>
</evidence>
<keyword evidence="1" id="KW-0812">Transmembrane</keyword>
<dbReference type="GO" id="GO:0005783">
    <property type="term" value="C:endoplasmic reticulum"/>
    <property type="evidence" value="ECO:0007669"/>
    <property type="project" value="TreeGrafter"/>
</dbReference>
<dbReference type="GO" id="GO:0046521">
    <property type="term" value="P:sphingoid catabolic process"/>
    <property type="evidence" value="ECO:0007669"/>
    <property type="project" value="TreeGrafter"/>
</dbReference>
<organism evidence="2 3">
    <name type="scientific">Serendipita indica (strain DSM 11827)</name>
    <name type="common">Root endophyte fungus</name>
    <name type="synonym">Piriformospora indica</name>
    <dbReference type="NCBI Taxonomy" id="1109443"/>
    <lineage>
        <taxon>Eukaryota</taxon>
        <taxon>Fungi</taxon>
        <taxon>Dikarya</taxon>
        <taxon>Basidiomycota</taxon>
        <taxon>Agaricomycotina</taxon>
        <taxon>Agaricomycetes</taxon>
        <taxon>Sebacinales</taxon>
        <taxon>Serendipitaceae</taxon>
        <taxon>Serendipita</taxon>
    </lineage>
</organism>
<keyword evidence="1" id="KW-1133">Transmembrane helix</keyword>
<keyword evidence="1" id="KW-0472">Membrane</keyword>
<evidence type="ECO:0000313" key="2">
    <source>
        <dbReference type="EMBL" id="CCA72830.1"/>
    </source>
</evidence>
<dbReference type="GO" id="GO:0016020">
    <property type="term" value="C:membrane"/>
    <property type="evidence" value="ECO:0007669"/>
    <property type="project" value="GOC"/>
</dbReference>
<dbReference type="EMBL" id="CAFZ01000185">
    <property type="protein sequence ID" value="CCA72830.1"/>
    <property type="molecule type" value="Genomic_DNA"/>
</dbReference>
<name>G4TND3_SERID</name>
<feature type="transmembrane region" description="Helical" evidence="1">
    <location>
        <begin position="82"/>
        <end position="102"/>
    </location>
</feature>
<dbReference type="AlphaFoldDB" id="G4TND3"/>
<dbReference type="OMA" id="IQFIGHY"/>
<feature type="transmembrane region" description="Helical" evidence="1">
    <location>
        <begin position="24"/>
        <end position="47"/>
    </location>
</feature>
<protein>
    <recommendedName>
        <fullName evidence="4">DUF962 domain protein</fullName>
    </recommendedName>
</protein>
<feature type="transmembrane region" description="Helical" evidence="1">
    <location>
        <begin position="147"/>
        <end position="168"/>
    </location>
</feature>
<dbReference type="InParanoid" id="G4TND3"/>
<accession>G4TND3</accession>
<proteinExistence type="predicted"/>
<dbReference type="eggNOG" id="KOG3292">
    <property type="taxonomic scope" value="Eukaryota"/>
</dbReference>
<evidence type="ECO:0008006" key="4">
    <source>
        <dbReference type="Google" id="ProtNLM"/>
    </source>
</evidence>
<dbReference type="OrthoDB" id="2124888at2759"/>
<evidence type="ECO:0000313" key="3">
    <source>
        <dbReference type="Proteomes" id="UP000007148"/>
    </source>
</evidence>
<dbReference type="Proteomes" id="UP000007148">
    <property type="component" value="Unassembled WGS sequence"/>
</dbReference>
<sequence length="202" mass="22694">MAGIFNVKDQLAFYGSYHSNKVNVAIHIVCVPLIVWSTLVWLSAVPLPESLQAFNLPSLYVNQYISFQPTCAWLFVAAYETYYFILEPVAALIYLPEFLLSLGVANSFSHRPNAMLEATAVHVFSWIMQFIGHGKFEGRAPALLDNLVGALFLAPFFVHLEILFALGYRPDLHKALKNSVGVKVTEFRKSKAQEQRAAKKEL</sequence>
<feature type="transmembrane region" description="Helical" evidence="1">
    <location>
        <begin position="59"/>
        <end position="76"/>
    </location>
</feature>
<dbReference type="Pfam" id="PF06127">
    <property type="entry name" value="Mpo1-like"/>
    <property type="match status" value="1"/>
</dbReference>
<gene>
    <name evidence="2" type="ORF">PIIN_06766</name>
</gene>
<dbReference type="PANTHER" id="PTHR28026:SF9">
    <property type="entry name" value="2-HYDROXY-PALMITIC ACID DIOXYGENASE MPO1"/>
    <property type="match status" value="1"/>
</dbReference>